<dbReference type="AlphaFoldDB" id="A0AA40CB46"/>
<evidence type="ECO:0000256" key="1">
    <source>
        <dbReference type="SAM" id="MobiDB-lite"/>
    </source>
</evidence>
<evidence type="ECO:0000313" key="3">
    <source>
        <dbReference type="Proteomes" id="UP001175000"/>
    </source>
</evidence>
<dbReference type="EMBL" id="JAULSU010000001">
    <property type="protein sequence ID" value="KAK0631867.1"/>
    <property type="molecule type" value="Genomic_DNA"/>
</dbReference>
<protein>
    <submittedName>
        <fullName evidence="2">Uncharacterized protein</fullName>
    </submittedName>
</protein>
<feature type="region of interest" description="Disordered" evidence="1">
    <location>
        <begin position="88"/>
        <end position="107"/>
    </location>
</feature>
<reference evidence="2" key="1">
    <citation type="submission" date="2023-06" db="EMBL/GenBank/DDBJ databases">
        <title>Genome-scale phylogeny and comparative genomics of the fungal order Sordariales.</title>
        <authorList>
            <consortium name="Lawrence Berkeley National Laboratory"/>
            <person name="Hensen N."/>
            <person name="Bonometti L."/>
            <person name="Westerberg I."/>
            <person name="Brannstrom I.O."/>
            <person name="Guillou S."/>
            <person name="Cros-Aarteil S."/>
            <person name="Calhoun S."/>
            <person name="Haridas S."/>
            <person name="Kuo A."/>
            <person name="Mondo S."/>
            <person name="Pangilinan J."/>
            <person name="Riley R."/>
            <person name="Labutti K."/>
            <person name="Andreopoulos B."/>
            <person name="Lipzen A."/>
            <person name="Chen C."/>
            <person name="Yanf M."/>
            <person name="Daum C."/>
            <person name="Ng V."/>
            <person name="Clum A."/>
            <person name="Steindorff A."/>
            <person name="Ohm R."/>
            <person name="Martin F."/>
            <person name="Silar P."/>
            <person name="Natvig D."/>
            <person name="Lalanne C."/>
            <person name="Gautier V."/>
            <person name="Ament-Velasquez S.L."/>
            <person name="Kruys A."/>
            <person name="Hutchinson M.I."/>
            <person name="Powell A.J."/>
            <person name="Barry K."/>
            <person name="Miller A.N."/>
            <person name="Grigoriev I.V."/>
            <person name="Debuchy R."/>
            <person name="Gladieux P."/>
            <person name="Thoren M.H."/>
            <person name="Johannesson H."/>
        </authorList>
    </citation>
    <scope>NUCLEOTIDE SEQUENCE</scope>
    <source>
        <strain evidence="2">CBS 606.72</strain>
    </source>
</reference>
<name>A0AA40CB46_9PEZI</name>
<feature type="region of interest" description="Disordered" evidence="1">
    <location>
        <begin position="45"/>
        <end position="82"/>
    </location>
</feature>
<dbReference type="Proteomes" id="UP001175000">
    <property type="component" value="Unassembled WGS sequence"/>
</dbReference>
<accession>A0AA40CB46</accession>
<feature type="compositionally biased region" description="Basic and acidic residues" evidence="1">
    <location>
        <begin position="95"/>
        <end position="107"/>
    </location>
</feature>
<comment type="caution">
    <text evidence="2">The sequence shown here is derived from an EMBL/GenBank/DDBJ whole genome shotgun (WGS) entry which is preliminary data.</text>
</comment>
<proteinExistence type="predicted"/>
<evidence type="ECO:0000313" key="2">
    <source>
        <dbReference type="EMBL" id="KAK0631867.1"/>
    </source>
</evidence>
<gene>
    <name evidence="2" type="ORF">B0T14DRAFT_502627</name>
</gene>
<organism evidence="2 3">
    <name type="scientific">Immersiella caudata</name>
    <dbReference type="NCBI Taxonomy" id="314043"/>
    <lineage>
        <taxon>Eukaryota</taxon>
        <taxon>Fungi</taxon>
        <taxon>Dikarya</taxon>
        <taxon>Ascomycota</taxon>
        <taxon>Pezizomycotina</taxon>
        <taxon>Sordariomycetes</taxon>
        <taxon>Sordariomycetidae</taxon>
        <taxon>Sordariales</taxon>
        <taxon>Lasiosphaeriaceae</taxon>
        <taxon>Immersiella</taxon>
    </lineage>
</organism>
<feature type="compositionally biased region" description="Basic and acidic residues" evidence="1">
    <location>
        <begin position="45"/>
        <end position="67"/>
    </location>
</feature>
<keyword evidence="3" id="KW-1185">Reference proteome</keyword>
<sequence length="107" mass="12195">MSRVSISKSYAVLVGLETYVKVRRKGKDTLRKITRGKERLVALEEHQRRKEEELEQSESAKREREMVAEEENLREENTVSAGVMQAMRALGVGPREPREPREAEGGG</sequence>